<dbReference type="OrthoDB" id="799853at2"/>
<evidence type="ECO:0000313" key="3">
    <source>
        <dbReference type="EMBL" id="SDL21643.1"/>
    </source>
</evidence>
<organism evidence="3 4">
    <name type="scientific">Kriegella aquimaris</name>
    <dbReference type="NCBI Taxonomy" id="192904"/>
    <lineage>
        <taxon>Bacteria</taxon>
        <taxon>Pseudomonadati</taxon>
        <taxon>Bacteroidota</taxon>
        <taxon>Flavobacteriia</taxon>
        <taxon>Flavobacteriales</taxon>
        <taxon>Flavobacteriaceae</taxon>
        <taxon>Kriegella</taxon>
    </lineage>
</organism>
<dbReference type="EMBL" id="FNGV01000001">
    <property type="protein sequence ID" value="SDL21643.1"/>
    <property type="molecule type" value="Genomic_DNA"/>
</dbReference>
<dbReference type="Gene3D" id="2.130.10.10">
    <property type="entry name" value="YVTN repeat-like/Quinoprotein amine dehydrogenase"/>
    <property type="match status" value="2"/>
</dbReference>
<name>A0A1G9I9W6_9FLAO</name>
<dbReference type="Pfam" id="PF07494">
    <property type="entry name" value="Reg_prop"/>
    <property type="match status" value="1"/>
</dbReference>
<feature type="domain" description="Ig-like" evidence="2">
    <location>
        <begin position="98"/>
        <end position="211"/>
    </location>
</feature>
<protein>
    <submittedName>
        <fullName evidence="3">Two component regulator propeller</fullName>
    </submittedName>
</protein>
<keyword evidence="1" id="KW-0732">Signal</keyword>
<accession>A0A1G9I9W6</accession>
<dbReference type="AlphaFoldDB" id="A0A1G9I9W6"/>
<dbReference type="Proteomes" id="UP000199440">
    <property type="component" value="Unassembled WGS sequence"/>
</dbReference>
<feature type="chain" id="PRO_5011438437" evidence="1">
    <location>
        <begin position="21"/>
        <end position="750"/>
    </location>
</feature>
<dbReference type="STRING" id="192904.SAMN04488514_10140"/>
<reference evidence="3 4" key="1">
    <citation type="submission" date="2016-10" db="EMBL/GenBank/DDBJ databases">
        <authorList>
            <person name="de Groot N.N."/>
        </authorList>
    </citation>
    <scope>NUCLEOTIDE SEQUENCE [LARGE SCALE GENOMIC DNA]</scope>
    <source>
        <strain evidence="3 4">DSM 19886</strain>
    </source>
</reference>
<dbReference type="InterPro" id="IPR011110">
    <property type="entry name" value="Reg_prop"/>
</dbReference>
<gene>
    <name evidence="3" type="ORF">SAMN04488514_10140</name>
</gene>
<proteinExistence type="predicted"/>
<dbReference type="PROSITE" id="PS51257">
    <property type="entry name" value="PROKAR_LIPOPROTEIN"/>
    <property type="match status" value="1"/>
</dbReference>
<dbReference type="PROSITE" id="PS50835">
    <property type="entry name" value="IG_LIKE"/>
    <property type="match status" value="1"/>
</dbReference>
<keyword evidence="4" id="KW-1185">Reference proteome</keyword>
<dbReference type="InterPro" id="IPR015943">
    <property type="entry name" value="WD40/YVTN_repeat-like_dom_sf"/>
</dbReference>
<feature type="signal peptide" evidence="1">
    <location>
        <begin position="1"/>
        <end position="20"/>
    </location>
</feature>
<evidence type="ECO:0000256" key="1">
    <source>
        <dbReference type="SAM" id="SignalP"/>
    </source>
</evidence>
<evidence type="ECO:0000259" key="2">
    <source>
        <dbReference type="PROSITE" id="PS50835"/>
    </source>
</evidence>
<dbReference type="RefSeq" id="WP_143017547.1">
    <property type="nucleotide sequence ID" value="NZ_FNGV01000001.1"/>
</dbReference>
<evidence type="ECO:0000313" key="4">
    <source>
        <dbReference type="Proteomes" id="UP000199440"/>
    </source>
</evidence>
<sequence>MRVVYLLVSCHLLFSCNQGAKETKALATESSVYQDVPFDQEYHEGFLVNGNSPDANNIRAICVGTDTNIWIATKAGVYRKKETSKDWQLMITGADQGPAYDVAVDSSGTIWMATWNAVYAYKSGELVKMDGPKPPIAKIVCAKEGVYALGPHGTWLYAGDTWEKKNFDSARSIRAALSDGRGGLLIGTDVGLYHCNDKETKVYQKNNELVSAYVKGLDYDNQGQLWVGSMGGIAIRDTTQKIAEKLPEDGIPNANINVVKKAPNGTMWVGTNYGITRFKPGEKAYSVRLGRRWLMNNEVRDIAFDNNGNAWVATANGVSAIKNKEMTLKSKADFFYKKLIQRHVREPWIVGRSKLTIPGDSTSIVPEDDDNDGEYTAMYLAMESFRYATTKNPQAKERAKKAFDFLHYLREVTEIDGFFARTIIPISWEESHDMNRTYTDRELAEELIENPRQKSVEQRWHISKDGKWKWKGDTSSDELCGHLFGYYCYYTLVADSEEKKRVANHFSKIMDHLMANDFNLIGVDGKHTKWGVWSPQMLNHDPEWASEKALNSLELLSFLKFTYHITQDKKYQHEYLKLINEEGYLENAKMLHHTNPAWETYFDIYMALYIYPPLITYEDNPQIQKEYKDHMDQWFEKNRKTNSPLVNFTYNYLSGGSDELDASIAFLKDAPLDLIDWHIDNGKREDLKVVREPILEELQTALRPPSESRAVRWDNNIYEAVVGNPSQEKEPVYWLLPYWMGRYLNLIETE</sequence>
<dbReference type="InterPro" id="IPR007110">
    <property type="entry name" value="Ig-like_dom"/>
</dbReference>
<dbReference type="SUPFAM" id="SSF63829">
    <property type="entry name" value="Calcium-dependent phosphotriesterase"/>
    <property type="match status" value="2"/>
</dbReference>